<evidence type="ECO:0000256" key="3">
    <source>
        <dbReference type="ARBA" id="ARBA00022692"/>
    </source>
</evidence>
<dbReference type="Pfam" id="PF06965">
    <property type="entry name" value="Na_H_antiport_1"/>
    <property type="match status" value="1"/>
</dbReference>
<dbReference type="EMBL" id="DYVS01000179">
    <property type="protein sequence ID" value="HJF71133.1"/>
    <property type="molecule type" value="Genomic_DNA"/>
</dbReference>
<name>A0A921H6P0_9BACT</name>
<proteinExistence type="predicted"/>
<reference evidence="7" key="1">
    <citation type="journal article" date="2021" name="PeerJ">
        <title>Extensive microbial diversity within the chicken gut microbiome revealed by metagenomics and culture.</title>
        <authorList>
            <person name="Gilroy R."/>
            <person name="Ravi A."/>
            <person name="Getino M."/>
            <person name="Pursley I."/>
            <person name="Horton D.L."/>
            <person name="Alikhan N.F."/>
            <person name="Baker D."/>
            <person name="Gharbi K."/>
            <person name="Hall N."/>
            <person name="Watson M."/>
            <person name="Adriaenssens E.M."/>
            <person name="Foster-Nyarko E."/>
            <person name="Jarju S."/>
            <person name="Secka A."/>
            <person name="Antonio M."/>
            <person name="Oren A."/>
            <person name="Chaudhuri R.R."/>
            <person name="La Ragione R."/>
            <person name="Hildebrand F."/>
            <person name="Pallen M.J."/>
        </authorList>
    </citation>
    <scope>NUCLEOTIDE SEQUENCE</scope>
    <source>
        <strain evidence="7">6966</strain>
    </source>
</reference>
<feature type="transmembrane region" description="Helical" evidence="6">
    <location>
        <begin position="74"/>
        <end position="91"/>
    </location>
</feature>
<evidence type="ECO:0000256" key="2">
    <source>
        <dbReference type="ARBA" id="ARBA00022475"/>
    </source>
</evidence>
<dbReference type="PANTHER" id="PTHR30341">
    <property type="entry name" value="SODIUM ION/PROTON ANTIPORTER NHAA-RELATED"/>
    <property type="match status" value="1"/>
</dbReference>
<dbReference type="InterPro" id="IPR023171">
    <property type="entry name" value="Na/H_antiporter_dom_sf"/>
</dbReference>
<protein>
    <submittedName>
        <fullName evidence="7">Na+/H+ antiporter NhaA</fullName>
    </submittedName>
</protein>
<accession>A0A921H6P0</accession>
<dbReference type="Proteomes" id="UP000742098">
    <property type="component" value="Unassembled WGS sequence"/>
</dbReference>
<comment type="caution">
    <text evidence="7">The sequence shown here is derived from an EMBL/GenBank/DDBJ whole genome shotgun (WGS) entry which is preliminary data.</text>
</comment>
<keyword evidence="4 6" id="KW-1133">Transmembrane helix</keyword>
<evidence type="ECO:0000313" key="8">
    <source>
        <dbReference type="Proteomes" id="UP000742098"/>
    </source>
</evidence>
<feature type="non-terminal residue" evidence="7">
    <location>
        <position position="115"/>
    </location>
</feature>
<keyword evidence="5 6" id="KW-0472">Membrane</keyword>
<dbReference type="GO" id="GO:0005886">
    <property type="term" value="C:plasma membrane"/>
    <property type="evidence" value="ECO:0007669"/>
    <property type="project" value="UniProtKB-SubCell"/>
</dbReference>
<gene>
    <name evidence="7" type="ORF">K8V05_10300</name>
</gene>
<comment type="subcellular location">
    <subcellularLocation>
        <location evidence="1">Cell inner membrane</location>
        <topology evidence="1">Multi-pass membrane protein</topology>
    </subcellularLocation>
</comment>
<organism evidence="7 8">
    <name type="scientific">Butyricimonas virosa</name>
    <dbReference type="NCBI Taxonomy" id="544645"/>
    <lineage>
        <taxon>Bacteria</taxon>
        <taxon>Pseudomonadati</taxon>
        <taxon>Bacteroidota</taxon>
        <taxon>Bacteroidia</taxon>
        <taxon>Bacteroidales</taxon>
        <taxon>Odoribacteraceae</taxon>
        <taxon>Butyricimonas</taxon>
    </lineage>
</organism>
<evidence type="ECO:0000256" key="1">
    <source>
        <dbReference type="ARBA" id="ARBA00004429"/>
    </source>
</evidence>
<reference evidence="7" key="2">
    <citation type="submission" date="2021-09" db="EMBL/GenBank/DDBJ databases">
        <authorList>
            <person name="Gilroy R."/>
        </authorList>
    </citation>
    <scope>NUCLEOTIDE SEQUENCE</scope>
    <source>
        <strain evidence="7">6966</strain>
    </source>
</reference>
<dbReference type="Gene3D" id="1.20.1530.10">
    <property type="entry name" value="Na+/H+ antiporter like domain"/>
    <property type="match status" value="1"/>
</dbReference>
<dbReference type="AlphaFoldDB" id="A0A921H6P0"/>
<feature type="transmembrane region" description="Helical" evidence="6">
    <location>
        <begin position="21"/>
        <end position="39"/>
    </location>
</feature>
<dbReference type="GO" id="GO:0015385">
    <property type="term" value="F:sodium:proton antiporter activity"/>
    <property type="evidence" value="ECO:0007669"/>
    <property type="project" value="TreeGrafter"/>
</dbReference>
<dbReference type="InterPro" id="IPR004670">
    <property type="entry name" value="NhaA"/>
</dbReference>
<dbReference type="GO" id="GO:0006885">
    <property type="term" value="P:regulation of pH"/>
    <property type="evidence" value="ECO:0007669"/>
    <property type="project" value="InterPro"/>
</dbReference>
<evidence type="ECO:0000256" key="4">
    <source>
        <dbReference type="ARBA" id="ARBA00022989"/>
    </source>
</evidence>
<dbReference type="PANTHER" id="PTHR30341:SF0">
    <property type="entry name" value="NA(+)_H(+) ANTIPORTER NHAA"/>
    <property type="match status" value="1"/>
</dbReference>
<sequence>MVKEIFKFSIRRLIQTKINGGIVLLFVALAAMIIANSPLQEYYNILFSKNITLTIGSFNLFDRHDGNPMTLLDFINDALMAIFFFSVGLEIKRELLVGELSSPRKALLPVVAACG</sequence>
<keyword evidence="2" id="KW-1003">Cell membrane</keyword>
<keyword evidence="3 6" id="KW-0812">Transmembrane</keyword>
<evidence type="ECO:0000256" key="6">
    <source>
        <dbReference type="SAM" id="Phobius"/>
    </source>
</evidence>
<evidence type="ECO:0000313" key="7">
    <source>
        <dbReference type="EMBL" id="HJF71133.1"/>
    </source>
</evidence>
<evidence type="ECO:0000256" key="5">
    <source>
        <dbReference type="ARBA" id="ARBA00023136"/>
    </source>
</evidence>